<keyword evidence="1" id="KW-0472">Membrane</keyword>
<reference evidence="2" key="1">
    <citation type="submission" date="2022-10" db="EMBL/GenBank/DDBJ databases">
        <title>Chitinophaga sp. nov., isolated from soil.</title>
        <authorList>
            <person name="Jeon C.O."/>
        </authorList>
    </citation>
    <scope>NUCLEOTIDE SEQUENCE</scope>
    <source>
        <strain evidence="2">R8</strain>
    </source>
</reference>
<feature type="transmembrane region" description="Helical" evidence="1">
    <location>
        <begin position="12"/>
        <end position="30"/>
    </location>
</feature>
<keyword evidence="1" id="KW-0812">Transmembrane</keyword>
<name>A0ABY6J3C6_9BACT</name>
<organism evidence="2 3">
    <name type="scientific">Chitinophaga horti</name>
    <dbReference type="NCBI Taxonomy" id="2920382"/>
    <lineage>
        <taxon>Bacteria</taxon>
        <taxon>Pseudomonadati</taxon>
        <taxon>Bacteroidota</taxon>
        <taxon>Chitinophagia</taxon>
        <taxon>Chitinophagales</taxon>
        <taxon>Chitinophagaceae</taxon>
        <taxon>Chitinophaga</taxon>
    </lineage>
</organism>
<evidence type="ECO:0000313" key="2">
    <source>
        <dbReference type="EMBL" id="UYQ94170.1"/>
    </source>
</evidence>
<proteinExistence type="predicted"/>
<dbReference type="Proteomes" id="UP001162741">
    <property type="component" value="Chromosome"/>
</dbReference>
<dbReference type="RefSeq" id="WP_244841712.1">
    <property type="nucleotide sequence ID" value="NZ_CP107006.1"/>
</dbReference>
<accession>A0ABY6J3C6</accession>
<gene>
    <name evidence="2" type="ORF">MKQ68_03575</name>
</gene>
<evidence type="ECO:0000256" key="1">
    <source>
        <dbReference type="SAM" id="Phobius"/>
    </source>
</evidence>
<dbReference type="EMBL" id="CP107006">
    <property type="protein sequence ID" value="UYQ94170.1"/>
    <property type="molecule type" value="Genomic_DNA"/>
</dbReference>
<evidence type="ECO:0000313" key="3">
    <source>
        <dbReference type="Proteomes" id="UP001162741"/>
    </source>
</evidence>
<protein>
    <submittedName>
        <fullName evidence="2">Uncharacterized protein</fullName>
    </submittedName>
</protein>
<keyword evidence="1" id="KW-1133">Transmembrane helix</keyword>
<sequence>MNEAFQENTLIWLMVSSVVGGIIGAAIKVLSENVFTHNIIQNRQALDHFKTYSFKLLKSAQALNRRLDFIIKDNANVYRYEDENSKMSLYYVFATYFGWSKIIQEDALDKFQRIPKKMRQFNIAFLNTLKGLSGNQYFTDICKVEEVFARSAVVPNYCFTAIGELMMANIDDNKTLIKSPVLDFTSFCILYKENEEFRNWFIYIDKLLSEIEYSDDNLAWNRLLIFSISLKLLINYLDKRNDLTAPMPDINHLQLLSPKVKIKVLDDLRLFRLKKIDLPKSLSKLA</sequence>
<keyword evidence="3" id="KW-1185">Reference proteome</keyword>